<accession>F4H6W0</accession>
<dbReference type="RefSeq" id="WP_013769498.1">
    <property type="nucleotide sequence ID" value="NC_015514.1"/>
</dbReference>
<dbReference type="SMART" id="SM00822">
    <property type="entry name" value="PKS_KR"/>
    <property type="match status" value="1"/>
</dbReference>
<dbReference type="PROSITE" id="PS00061">
    <property type="entry name" value="ADH_SHORT"/>
    <property type="match status" value="1"/>
</dbReference>
<dbReference type="SUPFAM" id="SSF51735">
    <property type="entry name" value="NAD(P)-binding Rossmann-fold domains"/>
    <property type="match status" value="1"/>
</dbReference>
<dbReference type="InterPro" id="IPR036291">
    <property type="entry name" value="NAD(P)-bd_dom_sf"/>
</dbReference>
<dbReference type="PANTHER" id="PTHR44196:SF2">
    <property type="entry name" value="SHORT-CHAIN DEHYDROGENASE-RELATED"/>
    <property type="match status" value="1"/>
</dbReference>
<dbReference type="Proteomes" id="UP000008460">
    <property type="component" value="Chromosome"/>
</dbReference>
<reference evidence="4 5" key="1">
    <citation type="submission" date="2011-04" db="EMBL/GenBank/DDBJ databases">
        <title>Complete sequence of Cellulomonas fimi ATCC 484.</title>
        <authorList>
            <consortium name="US DOE Joint Genome Institute"/>
            <person name="Lucas S."/>
            <person name="Han J."/>
            <person name="Lapidus A."/>
            <person name="Cheng J.-F."/>
            <person name="Goodwin L."/>
            <person name="Pitluck S."/>
            <person name="Peters L."/>
            <person name="Chertkov O."/>
            <person name="Detter J.C."/>
            <person name="Han C."/>
            <person name="Tapia R."/>
            <person name="Land M."/>
            <person name="Hauser L."/>
            <person name="Kyrpides N."/>
            <person name="Ivanova N."/>
            <person name="Ovchinnikova G."/>
            <person name="Pagani I."/>
            <person name="Mead D."/>
            <person name="Brumm P."/>
            <person name="Woyke T."/>
        </authorList>
    </citation>
    <scope>NUCLEOTIDE SEQUENCE [LARGE SCALE GENOMIC DNA]</scope>
    <source>
        <strain evidence="5">ATCC 484 / DSM 20113 / JCM 1341 / NBRC 15513 / NCIMB 8980 / NCTC 7547</strain>
    </source>
</reference>
<keyword evidence="2" id="KW-0560">Oxidoreductase</keyword>
<dbReference type="eggNOG" id="COG0300">
    <property type="taxonomic scope" value="Bacteria"/>
</dbReference>
<dbReference type="AlphaFoldDB" id="F4H6W0"/>
<gene>
    <name evidence="4" type="ordered locus">Celf_0324</name>
</gene>
<dbReference type="InterPro" id="IPR020904">
    <property type="entry name" value="Sc_DH/Rdtase_CS"/>
</dbReference>
<dbReference type="CDD" id="cd05233">
    <property type="entry name" value="SDR_c"/>
    <property type="match status" value="1"/>
</dbReference>
<comment type="similarity">
    <text evidence="1">Belongs to the short-chain dehydrogenases/reductases (SDR) family.</text>
</comment>
<evidence type="ECO:0000313" key="4">
    <source>
        <dbReference type="EMBL" id="AEE44469.1"/>
    </source>
</evidence>
<dbReference type="GO" id="GO:0016491">
    <property type="term" value="F:oxidoreductase activity"/>
    <property type="evidence" value="ECO:0007669"/>
    <property type="project" value="UniProtKB-KW"/>
</dbReference>
<dbReference type="STRING" id="590998.Celf_0324"/>
<dbReference type="Pfam" id="PF00106">
    <property type="entry name" value="adh_short"/>
    <property type="match status" value="1"/>
</dbReference>
<dbReference type="EMBL" id="CP002666">
    <property type="protein sequence ID" value="AEE44469.1"/>
    <property type="molecule type" value="Genomic_DNA"/>
</dbReference>
<dbReference type="Gene3D" id="3.40.50.720">
    <property type="entry name" value="NAD(P)-binding Rossmann-like Domain"/>
    <property type="match status" value="1"/>
</dbReference>
<dbReference type="KEGG" id="cfi:Celf_0324"/>
<organism evidence="4 5">
    <name type="scientific">Cellulomonas fimi (strain ATCC 484 / DSM 20113 / JCM 1341 / CCUG 24087 / LMG 16345 / NBRC 15513 / NCIMB 8980 / NCTC 7547 / NRS-133)</name>
    <dbReference type="NCBI Taxonomy" id="590998"/>
    <lineage>
        <taxon>Bacteria</taxon>
        <taxon>Bacillati</taxon>
        <taxon>Actinomycetota</taxon>
        <taxon>Actinomycetes</taxon>
        <taxon>Micrococcales</taxon>
        <taxon>Cellulomonadaceae</taxon>
        <taxon>Cellulomonas</taxon>
    </lineage>
</organism>
<dbReference type="InterPro" id="IPR057326">
    <property type="entry name" value="KR_dom"/>
</dbReference>
<evidence type="ECO:0000256" key="2">
    <source>
        <dbReference type="ARBA" id="ARBA00023002"/>
    </source>
</evidence>
<dbReference type="PANTHER" id="PTHR44196">
    <property type="entry name" value="DEHYDROGENASE/REDUCTASE SDR FAMILY MEMBER 7B"/>
    <property type="match status" value="1"/>
</dbReference>
<keyword evidence="5" id="KW-1185">Reference proteome</keyword>
<feature type="domain" description="Ketoreductase" evidence="3">
    <location>
        <begin position="10"/>
        <end position="191"/>
    </location>
</feature>
<evidence type="ECO:0000256" key="1">
    <source>
        <dbReference type="ARBA" id="ARBA00006484"/>
    </source>
</evidence>
<sequence length="265" mass="27519">MSVTPDQPRPLAVVTGASSGIGLELASCFAAGGFDLLLTADDATVAVVADRLAGDVAVRHVQADLATADGVRTLVEEVRALGRPVDALALNAGTGQGGPFVETPLDGDLETVRLNVESTVRLAKALVPPMVERGAGRVLVTASTAALMPGPYYATYAASKSFVLSFAEALRHELKDTGVTVTALLPGPTDTEFFERADMEDTRVAHGKKDDPADVARQGFEALMAGKDKVVVRSAQPLSQAAAAKVLPDRAKAAMHATYTKPQDG</sequence>
<protein>
    <submittedName>
        <fullName evidence="4">Short-chain dehydrogenase/reductase SDR</fullName>
    </submittedName>
</protein>
<dbReference type="GO" id="GO:0016020">
    <property type="term" value="C:membrane"/>
    <property type="evidence" value="ECO:0007669"/>
    <property type="project" value="TreeGrafter"/>
</dbReference>
<dbReference type="PRINTS" id="PR00081">
    <property type="entry name" value="GDHRDH"/>
</dbReference>
<dbReference type="InterPro" id="IPR002347">
    <property type="entry name" value="SDR_fam"/>
</dbReference>
<name>F4H6W0_CELFA</name>
<proteinExistence type="inferred from homology"/>
<evidence type="ECO:0000313" key="5">
    <source>
        <dbReference type="Proteomes" id="UP000008460"/>
    </source>
</evidence>
<dbReference type="HOGENOM" id="CLU_010194_2_1_11"/>
<evidence type="ECO:0000259" key="3">
    <source>
        <dbReference type="SMART" id="SM00822"/>
    </source>
</evidence>